<feature type="disulfide bond" evidence="12">
    <location>
        <begin position="155"/>
        <end position="194"/>
    </location>
</feature>
<keyword evidence="8 13" id="KW-0044">Antibiotic</keyword>
<name>A0AAV7B2F2_ENGPU</name>
<dbReference type="PANTHER" id="PTHR10504">
    <property type="entry name" value="BACTERICIDAL PERMEABILITY-INCREASING BPI PROTEIN-RELATED"/>
    <property type="match status" value="1"/>
</dbReference>
<evidence type="ECO:0000313" key="18">
    <source>
        <dbReference type="Proteomes" id="UP000824782"/>
    </source>
</evidence>
<evidence type="ECO:0000256" key="2">
    <source>
        <dbReference type="ARBA" id="ARBA00007292"/>
    </source>
</evidence>
<dbReference type="EMBL" id="WNYA01000006">
    <property type="protein sequence ID" value="KAG8565448.1"/>
    <property type="molecule type" value="Genomic_DNA"/>
</dbReference>
<comment type="similarity">
    <text evidence="2">Belongs to the BPI/LBP/Plunc superfamily. BPI/LBP family.</text>
</comment>
<evidence type="ECO:0000256" key="10">
    <source>
        <dbReference type="ARBA" id="ARBA00023180"/>
    </source>
</evidence>
<feature type="domain" description="Lipid-binding serum glycoprotein C-terminal" evidence="16">
    <location>
        <begin position="267"/>
        <end position="414"/>
    </location>
</feature>
<evidence type="ECO:0000256" key="6">
    <source>
        <dbReference type="ARBA" id="ARBA00022588"/>
    </source>
</evidence>
<keyword evidence="10 13" id="KW-0325">Glycoprotein</keyword>
<comment type="subunit">
    <text evidence="11 13">Monomer. Homodimer; disulfide-linked.</text>
</comment>
<keyword evidence="4 13" id="KW-0964">Secreted</keyword>
<dbReference type="InterPro" id="IPR030675">
    <property type="entry name" value="BPI/LBP"/>
</dbReference>
<feature type="domain" description="Lipid-binding serum glycoprotein N-terminal" evidence="15">
    <location>
        <begin position="30"/>
        <end position="252"/>
    </location>
</feature>
<evidence type="ECO:0000256" key="13">
    <source>
        <dbReference type="RuleBase" id="RU369039"/>
    </source>
</evidence>
<evidence type="ECO:0000256" key="1">
    <source>
        <dbReference type="ARBA" id="ARBA00004613"/>
    </source>
</evidence>
<feature type="signal peptide" evidence="14">
    <location>
        <begin position="1"/>
        <end position="20"/>
    </location>
</feature>
<evidence type="ECO:0000256" key="12">
    <source>
        <dbReference type="PIRSR" id="PIRSR002417-50"/>
    </source>
</evidence>
<feature type="chain" id="PRO_5043809555" description="Bactericidal permeability-increasing protein" evidence="14">
    <location>
        <begin position="21"/>
        <end position="430"/>
    </location>
</feature>
<dbReference type="InterPro" id="IPR017942">
    <property type="entry name" value="Lipid-bd_serum_glycop_N"/>
</dbReference>
<dbReference type="CDD" id="cd00025">
    <property type="entry name" value="BPI1"/>
    <property type="match status" value="1"/>
</dbReference>
<dbReference type="InterPro" id="IPR001124">
    <property type="entry name" value="Lipid-bd_serum_glycop_C"/>
</dbReference>
<evidence type="ECO:0000256" key="4">
    <source>
        <dbReference type="ARBA" id="ARBA00022525"/>
    </source>
</evidence>
<dbReference type="Gene3D" id="3.15.20.10">
    <property type="entry name" value="Bactericidal permeability-increasing protein, domain 2"/>
    <property type="match status" value="2"/>
</dbReference>
<dbReference type="GO" id="GO:0005615">
    <property type="term" value="C:extracellular space"/>
    <property type="evidence" value="ECO:0007669"/>
    <property type="project" value="UniProtKB-UniRule"/>
</dbReference>
<dbReference type="SMART" id="SM00328">
    <property type="entry name" value="BPI1"/>
    <property type="match status" value="1"/>
</dbReference>
<dbReference type="PANTHER" id="PTHR10504:SF84">
    <property type="entry name" value="BACTERICIDAL PERMEABILITY-INCREASING PROTEIN"/>
    <property type="match status" value="1"/>
</dbReference>
<evidence type="ECO:0000256" key="8">
    <source>
        <dbReference type="ARBA" id="ARBA00023022"/>
    </source>
</evidence>
<dbReference type="Pfam" id="PF01273">
    <property type="entry name" value="LBP_BPI_CETP"/>
    <property type="match status" value="1"/>
</dbReference>
<comment type="domain">
    <text evidence="13">The N- and C-terminal barrels adopt an identical fold despite having only 13% of conserved residues.</text>
</comment>
<dbReference type="InterPro" id="IPR017943">
    <property type="entry name" value="Bactericidal_perm-incr_a/b_dom"/>
</dbReference>
<sequence>MVSSSITPVLLSVAVYLCAAGAVNPGFVVRLTQMGLDYARQQGMTVLQQELAKVHLPDFSGSAHSPVGKVKYHFDSMKIRNFQLPNSQISPMPGVGLKLSISGGFIEIDGRWHVKALHISTKGGFNLKVEGISISVGLKVGSDTSGRPTIALSDCSNHISDVKIHVSGKLSWLVDLFRHNVDNALRKAIENQICPLVSNSITSKLEPLLQTLKVTAKIDNVAAIDYSLTGPPPVTTDCVDVQLKGEFFELSHRTPPPFSPPALKLPSDHSLMVYFGVSDYLFNTAGFVYYTAGKLIFNITDNMIPKDFSIRLNTSSFGVLIPQTTTALAKVAVKSGWIVGNLELSRVLMDLKHSDVGPFSVVILNTAVNYYLSKVILPQVNQILNKGYPLPLLDNVQLTDVVLQPQQDFLLFGANIHYGKTLNSTWIDRY</sequence>
<accession>A0AAV7B2F2</accession>
<dbReference type="GO" id="GO:0050829">
    <property type="term" value="P:defense response to Gram-negative bacterium"/>
    <property type="evidence" value="ECO:0007669"/>
    <property type="project" value="UniProtKB-UniRule"/>
</dbReference>
<dbReference type="InterPro" id="IPR032942">
    <property type="entry name" value="BPI/LBP/Plunc"/>
</dbReference>
<comment type="caution">
    <text evidence="17">The sequence shown here is derived from an EMBL/GenBank/DDBJ whole genome shotgun (WGS) entry which is preliminary data.</text>
</comment>
<evidence type="ECO:0000256" key="7">
    <source>
        <dbReference type="ARBA" id="ARBA00022859"/>
    </source>
</evidence>
<organism evidence="17 18">
    <name type="scientific">Engystomops pustulosus</name>
    <name type="common">Tungara frog</name>
    <name type="synonym">Physalaemus pustulosus</name>
    <dbReference type="NCBI Taxonomy" id="76066"/>
    <lineage>
        <taxon>Eukaryota</taxon>
        <taxon>Metazoa</taxon>
        <taxon>Chordata</taxon>
        <taxon>Craniata</taxon>
        <taxon>Vertebrata</taxon>
        <taxon>Euteleostomi</taxon>
        <taxon>Amphibia</taxon>
        <taxon>Batrachia</taxon>
        <taxon>Anura</taxon>
        <taxon>Neobatrachia</taxon>
        <taxon>Hyloidea</taxon>
        <taxon>Leptodactylidae</taxon>
        <taxon>Leiuperinae</taxon>
        <taxon>Engystomops</taxon>
    </lineage>
</organism>
<keyword evidence="7 13" id="KW-0391">Immunity</keyword>
<evidence type="ECO:0000256" key="3">
    <source>
        <dbReference type="ARBA" id="ARBA00017827"/>
    </source>
</evidence>
<evidence type="ECO:0000256" key="5">
    <source>
        <dbReference type="ARBA" id="ARBA00022529"/>
    </source>
</evidence>
<evidence type="ECO:0000256" key="14">
    <source>
        <dbReference type="SAM" id="SignalP"/>
    </source>
</evidence>
<evidence type="ECO:0000259" key="16">
    <source>
        <dbReference type="SMART" id="SM00329"/>
    </source>
</evidence>
<dbReference type="Proteomes" id="UP000824782">
    <property type="component" value="Unassembled WGS sequence"/>
</dbReference>
<gene>
    <name evidence="17" type="ORF">GDO81_012852</name>
</gene>
<evidence type="ECO:0000313" key="17">
    <source>
        <dbReference type="EMBL" id="KAG8565448.1"/>
    </source>
</evidence>
<keyword evidence="6 13" id="KW-0399">Innate immunity</keyword>
<dbReference type="GO" id="GO:0008289">
    <property type="term" value="F:lipid binding"/>
    <property type="evidence" value="ECO:0007669"/>
    <property type="project" value="InterPro"/>
</dbReference>
<dbReference type="AlphaFoldDB" id="A0AAV7B2F2"/>
<comment type="function">
    <text evidence="13">The cytotoxic action of BPI is limited to many species of Gram-negative bacteria; this specificity may be explained by a strong affinity of the very basic N-terminal half for the negatively charged lipopolysaccharides that are unique to the Gram-negative bacterial outer envelope.</text>
</comment>
<protein>
    <recommendedName>
        <fullName evidence="3 13">Bactericidal permeability-increasing protein</fullName>
        <shortName evidence="13">BPI</shortName>
    </recommendedName>
</protein>
<comment type="domain">
    <text evidence="13">The N-terminal region may be exposed to the interior of the granule, whereas the C-terminal portion may be embedded in the membrane. During phagocytosis and degranulation, proteases may be released and activated and cleave BPI at the junction of the N- and C-terminal portions of the molecule, providing controlled release of the N-terminal antibacterial fragment when bacteria are ingested.</text>
</comment>
<dbReference type="FunFam" id="3.15.10.10:FF:000001">
    <property type="entry name" value="phospholipid transfer protein-like"/>
    <property type="match status" value="1"/>
</dbReference>
<keyword evidence="13 14" id="KW-0732">Signal</keyword>
<comment type="subcellular location">
    <subcellularLocation>
        <location evidence="1 13">Secreted</location>
    </subcellularLocation>
</comment>
<evidence type="ECO:0000259" key="15">
    <source>
        <dbReference type="SMART" id="SM00328"/>
    </source>
</evidence>
<evidence type="ECO:0000256" key="11">
    <source>
        <dbReference type="ARBA" id="ARBA00025943"/>
    </source>
</evidence>
<keyword evidence="18" id="KW-1185">Reference proteome</keyword>
<keyword evidence="5 13" id="KW-0929">Antimicrobial</keyword>
<reference evidence="17" key="1">
    <citation type="thesis" date="2020" institute="ProQuest LLC" country="789 East Eisenhower Parkway, Ann Arbor, MI, USA">
        <title>Comparative Genomics and Chromosome Evolution.</title>
        <authorList>
            <person name="Mudd A.B."/>
        </authorList>
    </citation>
    <scope>NUCLEOTIDE SEQUENCE</scope>
    <source>
        <strain evidence="17">237g6f4</strain>
        <tissue evidence="17">Blood</tissue>
    </source>
</reference>
<dbReference type="GO" id="GO:0045087">
    <property type="term" value="P:innate immune response"/>
    <property type="evidence" value="ECO:0007669"/>
    <property type="project" value="UniProtKB-UniRule"/>
</dbReference>
<dbReference type="FunFam" id="3.15.20.10:FF:000001">
    <property type="entry name" value="Phospholipid transfer protein"/>
    <property type="match status" value="1"/>
</dbReference>
<dbReference type="Gene3D" id="3.15.10.10">
    <property type="entry name" value="Bactericidal permeability-increasing protein, domain 1"/>
    <property type="match status" value="1"/>
</dbReference>
<dbReference type="PIRSF" id="PIRSF002417">
    <property type="entry name" value="Lipid_binding_protein"/>
    <property type="match status" value="1"/>
</dbReference>
<keyword evidence="9 12" id="KW-1015">Disulfide bond</keyword>
<dbReference type="SMART" id="SM00329">
    <property type="entry name" value="BPI2"/>
    <property type="match status" value="1"/>
</dbReference>
<dbReference type="SUPFAM" id="SSF55394">
    <property type="entry name" value="Bactericidal permeability-increasing protein, BPI"/>
    <property type="match status" value="2"/>
</dbReference>
<evidence type="ECO:0000256" key="9">
    <source>
        <dbReference type="ARBA" id="ARBA00023157"/>
    </source>
</evidence>
<proteinExistence type="inferred from homology"/>
<dbReference type="Pfam" id="PF02886">
    <property type="entry name" value="LBP_BPI_CETP_C"/>
    <property type="match status" value="1"/>
</dbReference>